<dbReference type="AlphaFoldDB" id="A0AAD9ST70"/>
<keyword evidence="2" id="KW-1185">Reference proteome</keyword>
<reference evidence="1" key="1">
    <citation type="submission" date="2023-06" db="EMBL/GenBank/DDBJ databases">
        <authorList>
            <person name="Noh H."/>
        </authorList>
    </citation>
    <scope>NUCLEOTIDE SEQUENCE</scope>
    <source>
        <strain evidence="1">DUCC20226</strain>
    </source>
</reference>
<sequence length="231" mass="25587">MSTRNRIKSSIMTGFTGERLLLIRIFPLLLAALSQLFPLATADCYWPDGSYAWDMQECYGSLGADGLCCAQGDLCLMNHLCQSPTYQTLYRGACNMPNWTEAETCPQVCFDSEEEDSMSDIQLVEQCDVRSEEYYCKAEEQIRSVDCSRSDLAVPIFTLPGCLNVYNTAGRPMPMTDVQTCTIASDPPLSSWTTLDLDPDDSFTTFDLGPAPSFTEDSAPTGFARYLIRGA</sequence>
<dbReference type="EMBL" id="JAUJFL010000001">
    <property type="protein sequence ID" value="KAK2615582.1"/>
    <property type="molecule type" value="Genomic_DNA"/>
</dbReference>
<accession>A0AAD9ST70</accession>
<gene>
    <name evidence="1" type="ORF">N8I77_002328</name>
</gene>
<name>A0AAD9ST70_PHOAM</name>
<comment type="caution">
    <text evidence="1">The sequence shown here is derived from an EMBL/GenBank/DDBJ whole genome shotgun (WGS) entry which is preliminary data.</text>
</comment>
<evidence type="ECO:0000313" key="1">
    <source>
        <dbReference type="EMBL" id="KAK2615582.1"/>
    </source>
</evidence>
<evidence type="ECO:0000313" key="2">
    <source>
        <dbReference type="Proteomes" id="UP001265746"/>
    </source>
</evidence>
<dbReference type="Proteomes" id="UP001265746">
    <property type="component" value="Unassembled WGS sequence"/>
</dbReference>
<proteinExistence type="predicted"/>
<protein>
    <submittedName>
        <fullName evidence="1">Uncharacterized protein</fullName>
    </submittedName>
</protein>
<organism evidence="1 2">
    <name type="scientific">Phomopsis amygdali</name>
    <name type="common">Fusicoccum amygdali</name>
    <dbReference type="NCBI Taxonomy" id="1214568"/>
    <lineage>
        <taxon>Eukaryota</taxon>
        <taxon>Fungi</taxon>
        <taxon>Dikarya</taxon>
        <taxon>Ascomycota</taxon>
        <taxon>Pezizomycotina</taxon>
        <taxon>Sordariomycetes</taxon>
        <taxon>Sordariomycetidae</taxon>
        <taxon>Diaporthales</taxon>
        <taxon>Diaporthaceae</taxon>
        <taxon>Diaporthe</taxon>
    </lineage>
</organism>